<dbReference type="Pfam" id="PF01636">
    <property type="entry name" value="APH"/>
    <property type="match status" value="1"/>
</dbReference>
<organism evidence="3 4">
    <name type="scientific">Serinibacter salmoneus</name>
    <dbReference type="NCBI Taxonomy" id="556530"/>
    <lineage>
        <taxon>Bacteria</taxon>
        <taxon>Bacillati</taxon>
        <taxon>Actinomycetota</taxon>
        <taxon>Actinomycetes</taxon>
        <taxon>Micrococcales</taxon>
        <taxon>Beutenbergiaceae</taxon>
        <taxon>Serinibacter</taxon>
    </lineage>
</organism>
<proteinExistence type="predicted"/>
<evidence type="ECO:0000313" key="3">
    <source>
        <dbReference type="EMBL" id="PFG21188.1"/>
    </source>
</evidence>
<feature type="region of interest" description="Disordered" evidence="1">
    <location>
        <begin position="1"/>
        <end position="28"/>
    </location>
</feature>
<reference evidence="3 4" key="1">
    <citation type="submission" date="2017-10" db="EMBL/GenBank/DDBJ databases">
        <title>Sequencing the genomes of 1000 actinobacteria strains.</title>
        <authorList>
            <person name="Klenk H.-P."/>
        </authorList>
    </citation>
    <scope>NUCLEOTIDE SEQUENCE [LARGE SCALE GENOMIC DNA]</scope>
    <source>
        <strain evidence="3 4">DSM 21801</strain>
    </source>
</reference>
<accession>A0A2A9D3A1</accession>
<gene>
    <name evidence="3" type="ORF">ATL40_2811</name>
</gene>
<dbReference type="InterPro" id="IPR002575">
    <property type="entry name" value="Aminoglycoside_PTrfase"/>
</dbReference>
<dbReference type="OrthoDB" id="236897at2"/>
<evidence type="ECO:0000313" key="4">
    <source>
        <dbReference type="Proteomes" id="UP000224915"/>
    </source>
</evidence>
<comment type="caution">
    <text evidence="3">The sequence shown here is derived from an EMBL/GenBank/DDBJ whole genome shotgun (WGS) entry which is preliminary data.</text>
</comment>
<keyword evidence="4" id="KW-1185">Reference proteome</keyword>
<dbReference type="AlphaFoldDB" id="A0A2A9D3A1"/>
<name>A0A2A9D3A1_9MICO</name>
<sequence>MSLNEKPESQSGCTTPEPAEEPLNGGGVNLVTRVGNTVRRPLHLWTPAVHALLNQLPRAGFDGAPAVHGVDEKGREVLDFVPGTVGNYPLTEEVRSEAALLSAGRLLRAYHDASACGVAQLPEGWQLPALEPVEVICHSDFAPYNCVFRDGIAVAIIDFDLARPGPRAWDLAYALYRFAPLTRPGNTDGFGDIAAQADRARQFLDAYGASQDLRAAAVETVVPRLQALVAFIQGAARAGDRNFARHIAAGHLDLYLADIAYILEHRGLLDRAVLGP</sequence>
<dbReference type="RefSeq" id="WP_098470057.1">
    <property type="nucleotide sequence ID" value="NZ_PDJD01000001.1"/>
</dbReference>
<dbReference type="EMBL" id="PDJD01000001">
    <property type="protein sequence ID" value="PFG21188.1"/>
    <property type="molecule type" value="Genomic_DNA"/>
</dbReference>
<keyword evidence="3" id="KW-0808">Transferase</keyword>
<dbReference type="SUPFAM" id="SSF56112">
    <property type="entry name" value="Protein kinase-like (PK-like)"/>
    <property type="match status" value="1"/>
</dbReference>
<protein>
    <submittedName>
        <fullName evidence="3">Phosphotransferase family enzyme</fullName>
    </submittedName>
</protein>
<dbReference type="GO" id="GO:0016740">
    <property type="term" value="F:transferase activity"/>
    <property type="evidence" value="ECO:0007669"/>
    <property type="project" value="UniProtKB-KW"/>
</dbReference>
<evidence type="ECO:0000259" key="2">
    <source>
        <dbReference type="Pfam" id="PF01636"/>
    </source>
</evidence>
<evidence type="ECO:0000256" key="1">
    <source>
        <dbReference type="SAM" id="MobiDB-lite"/>
    </source>
</evidence>
<dbReference type="Gene3D" id="3.90.1200.10">
    <property type="match status" value="1"/>
</dbReference>
<dbReference type="Proteomes" id="UP000224915">
    <property type="component" value="Unassembled WGS sequence"/>
</dbReference>
<dbReference type="InterPro" id="IPR011009">
    <property type="entry name" value="Kinase-like_dom_sf"/>
</dbReference>
<feature type="domain" description="Aminoglycoside phosphotransferase" evidence="2">
    <location>
        <begin position="128"/>
        <end position="180"/>
    </location>
</feature>